<comment type="cofactor">
    <cofactor evidence="1 16 17">
        <name>pyridoxal 5'-phosphate</name>
        <dbReference type="ChEBI" id="CHEBI:597326"/>
    </cofactor>
</comment>
<dbReference type="InterPro" id="IPR015424">
    <property type="entry name" value="PyrdxlP-dep_Trfase"/>
</dbReference>
<name>A0AA91PYQ0_CLALS</name>
<dbReference type="GO" id="GO:0030149">
    <property type="term" value="P:sphingolipid catabolic process"/>
    <property type="evidence" value="ECO:0007669"/>
    <property type="project" value="TreeGrafter"/>
</dbReference>
<evidence type="ECO:0000256" key="10">
    <source>
        <dbReference type="ARBA" id="ARBA00023098"/>
    </source>
</evidence>
<comment type="subcellular location">
    <subcellularLocation>
        <location evidence="2">Endoplasmic reticulum membrane</location>
        <topology evidence="2">Single-pass membrane protein</topology>
    </subcellularLocation>
</comment>
<dbReference type="SUPFAM" id="SSF53383">
    <property type="entry name" value="PLP-dependent transferases"/>
    <property type="match status" value="1"/>
</dbReference>
<accession>A0AA91PYQ0</accession>
<dbReference type="InterPro" id="IPR002129">
    <property type="entry name" value="PyrdxlP-dep_de-COase"/>
</dbReference>
<keyword evidence="8" id="KW-0746">Sphingolipid metabolism</keyword>
<dbReference type="Gene3D" id="6.10.140.2150">
    <property type="match status" value="1"/>
</dbReference>
<dbReference type="GO" id="GO:0008117">
    <property type="term" value="F:sphinganine-1-phosphate aldolase activity"/>
    <property type="evidence" value="ECO:0007669"/>
    <property type="project" value="UniProtKB-EC"/>
</dbReference>
<keyword evidence="6" id="KW-0256">Endoplasmic reticulum</keyword>
<protein>
    <recommendedName>
        <fullName evidence="14">sphinganine-1-phosphate aldolase</fullName>
        <ecNumber evidence="14">4.1.2.27</ecNumber>
    </recommendedName>
    <alternativeName>
        <fullName evidence="15">Sphingosine-1-phosphate aldolase</fullName>
    </alternativeName>
</protein>
<dbReference type="Gene3D" id="3.90.1150.10">
    <property type="entry name" value="Aspartate Aminotransferase, domain 1"/>
    <property type="match status" value="1"/>
</dbReference>
<evidence type="ECO:0000256" key="6">
    <source>
        <dbReference type="ARBA" id="ARBA00022824"/>
    </source>
</evidence>
<comment type="pathway">
    <text evidence="4">Sphingolipid metabolism.</text>
</comment>
<dbReference type="InterPro" id="IPR050477">
    <property type="entry name" value="GrpII_AminoAcid_Decarb"/>
</dbReference>
<evidence type="ECO:0000256" key="1">
    <source>
        <dbReference type="ARBA" id="ARBA00001933"/>
    </source>
</evidence>
<feature type="modified residue" description="N6-(pyridoxal phosphate)lysine" evidence="16">
    <location>
        <position position="393"/>
    </location>
</feature>
<dbReference type="EMBL" id="LYUB02000012">
    <property type="protein sequence ID" value="OVF07632.1"/>
    <property type="molecule type" value="Genomic_DNA"/>
</dbReference>
<evidence type="ECO:0000256" key="3">
    <source>
        <dbReference type="ARBA" id="ARBA00004760"/>
    </source>
</evidence>
<dbReference type="FunFam" id="3.40.640.10:FF:000020">
    <property type="entry name" value="sphingosine-1-phosphate lyase 1"/>
    <property type="match status" value="1"/>
</dbReference>
<sequence>MPYYQAEFLSHKIFGQPYMPTDLTQAAFLAEIYVRHAYIVLQQYVSDRLAALTTFDSQWPYVAAILIRDIVSTWVLVAFLKQVASSLWTYGVIGIVRAGIRYVHQRFWRIVMALPPARGKVERELAATVKTIEREVIRNDASLRQFATLPEQGLARADVEDEMDRAQQVLSHSEWEAGRVSGAVYHGGQELLALQSAAYEKYSVANQLHPDVFPAVRKMEAEVVAMVLELFHAPESGCGTTTSGGTESLLLAGLAAREWGRRHKNISKPEVIAPVTVHAGIEKACSYFGMRLHKVPLDSQTYKVDIKQVSRLINSNTVLLVGSAPNYPHGIIDDIEALSRLAVRHKIPLHVDACLGSFIVSFLERSGVHGDRKLPLFDFRLPGVTSISCDTHKYGFAPKGSSIIMYRTPELRECQYYVSSDWTGGMYGSPTLAGSRPGALMAGCWATLVHIGTNGYRDSCHAIVSATMKLRRAIETEPLLSQHLEVLGDPIASVLAFKTRATSRLNIYAIGDAMVKKGWHLSTLQNPAALHFALTRLTVPVVDELISDLIETVAAQKDSTDIPHGDTAALYGVAGSVATAGVADRIIVAFLNTLYKL</sequence>
<dbReference type="PANTHER" id="PTHR42735:SF6">
    <property type="entry name" value="SPHINGOSINE-1-PHOSPHATE LYASE 1"/>
    <property type="match status" value="1"/>
</dbReference>
<evidence type="ECO:0000313" key="18">
    <source>
        <dbReference type="EMBL" id="OVF07632.1"/>
    </source>
</evidence>
<keyword evidence="5" id="KW-0812">Transmembrane</keyword>
<dbReference type="InterPro" id="IPR015421">
    <property type="entry name" value="PyrdxlP-dep_Trfase_major"/>
</dbReference>
<evidence type="ECO:0000256" key="15">
    <source>
        <dbReference type="ARBA" id="ARBA00042568"/>
    </source>
</evidence>
<organism evidence="18 19">
    <name type="scientific">Clavispora lusitaniae</name>
    <name type="common">Candida lusitaniae</name>
    <dbReference type="NCBI Taxonomy" id="36911"/>
    <lineage>
        <taxon>Eukaryota</taxon>
        <taxon>Fungi</taxon>
        <taxon>Dikarya</taxon>
        <taxon>Ascomycota</taxon>
        <taxon>Saccharomycotina</taxon>
        <taxon>Pichiomycetes</taxon>
        <taxon>Metschnikowiaceae</taxon>
        <taxon>Clavispora</taxon>
    </lineage>
</organism>
<evidence type="ECO:0000256" key="17">
    <source>
        <dbReference type="RuleBase" id="RU000382"/>
    </source>
</evidence>
<dbReference type="Pfam" id="PF00282">
    <property type="entry name" value="Pyridoxal_deC"/>
    <property type="match status" value="1"/>
</dbReference>
<keyword evidence="11" id="KW-0472">Membrane</keyword>
<evidence type="ECO:0000256" key="14">
    <source>
        <dbReference type="ARBA" id="ARBA00038965"/>
    </source>
</evidence>
<evidence type="ECO:0000256" key="2">
    <source>
        <dbReference type="ARBA" id="ARBA00004389"/>
    </source>
</evidence>
<evidence type="ECO:0000256" key="9">
    <source>
        <dbReference type="ARBA" id="ARBA00022989"/>
    </source>
</evidence>
<keyword evidence="9" id="KW-1133">Transmembrane helix</keyword>
<evidence type="ECO:0000256" key="5">
    <source>
        <dbReference type="ARBA" id="ARBA00022692"/>
    </source>
</evidence>
<keyword evidence="10" id="KW-0443">Lipid metabolism</keyword>
<evidence type="ECO:0000313" key="19">
    <source>
        <dbReference type="Proteomes" id="UP000195602"/>
    </source>
</evidence>
<comment type="similarity">
    <text evidence="13">Belongs to the group II decarboxylase family. Sphingosine-1-phosphate lyase subfamily.</text>
</comment>
<evidence type="ECO:0000256" key="7">
    <source>
        <dbReference type="ARBA" id="ARBA00022898"/>
    </source>
</evidence>
<dbReference type="Proteomes" id="UP000195602">
    <property type="component" value="Unassembled WGS sequence"/>
</dbReference>
<evidence type="ECO:0000256" key="4">
    <source>
        <dbReference type="ARBA" id="ARBA00004991"/>
    </source>
</evidence>
<reference evidence="18 19" key="1">
    <citation type="submission" date="2017-04" db="EMBL/GenBank/DDBJ databases">
        <title>Draft genome of the yeast Clavispora lusitaniae type strain CBS 6936.</title>
        <authorList>
            <person name="Durrens P."/>
            <person name="Klopp C."/>
            <person name="Biteau N."/>
            <person name="Fitton-Ouhabi V."/>
            <person name="Dementhon K."/>
            <person name="Accoceberry I."/>
            <person name="Sherman D.J."/>
            <person name="Noel T."/>
        </authorList>
    </citation>
    <scope>NUCLEOTIDE SEQUENCE [LARGE SCALE GENOMIC DNA]</scope>
    <source>
        <strain evidence="18 19">CBS 6936</strain>
    </source>
</reference>
<keyword evidence="12 17" id="KW-0456">Lyase</keyword>
<gene>
    <name evidence="18" type="ORF">A9F13_12g01782</name>
</gene>
<comment type="pathway">
    <text evidence="3">Lipid metabolism; sphingolipid metabolism.</text>
</comment>
<evidence type="ECO:0000256" key="16">
    <source>
        <dbReference type="PIRSR" id="PIRSR602129-50"/>
    </source>
</evidence>
<dbReference type="GO" id="GO:0019752">
    <property type="term" value="P:carboxylic acid metabolic process"/>
    <property type="evidence" value="ECO:0007669"/>
    <property type="project" value="InterPro"/>
</dbReference>
<evidence type="ECO:0000256" key="12">
    <source>
        <dbReference type="ARBA" id="ARBA00023239"/>
    </source>
</evidence>
<dbReference type="Gene3D" id="3.40.640.10">
    <property type="entry name" value="Type I PLP-dependent aspartate aminotransferase-like (Major domain)"/>
    <property type="match status" value="1"/>
</dbReference>
<dbReference type="PANTHER" id="PTHR42735">
    <property type="match status" value="1"/>
</dbReference>
<evidence type="ECO:0000256" key="11">
    <source>
        <dbReference type="ARBA" id="ARBA00023136"/>
    </source>
</evidence>
<evidence type="ECO:0000256" key="8">
    <source>
        <dbReference type="ARBA" id="ARBA00022919"/>
    </source>
</evidence>
<dbReference type="GO" id="GO:0030170">
    <property type="term" value="F:pyridoxal phosphate binding"/>
    <property type="evidence" value="ECO:0007669"/>
    <property type="project" value="InterPro"/>
</dbReference>
<keyword evidence="7 16" id="KW-0663">Pyridoxal phosphate</keyword>
<dbReference type="KEGG" id="clus:A9F13_12g01782"/>
<comment type="caution">
    <text evidence="18">The sequence shown here is derived from an EMBL/GenBank/DDBJ whole genome shotgun (WGS) entry which is preliminary data.</text>
</comment>
<dbReference type="GO" id="GO:0005789">
    <property type="term" value="C:endoplasmic reticulum membrane"/>
    <property type="evidence" value="ECO:0007669"/>
    <property type="project" value="UniProtKB-SubCell"/>
</dbReference>
<evidence type="ECO:0000256" key="13">
    <source>
        <dbReference type="ARBA" id="ARBA00038302"/>
    </source>
</evidence>
<dbReference type="InterPro" id="IPR015422">
    <property type="entry name" value="PyrdxlP-dep_Trfase_small"/>
</dbReference>
<dbReference type="AlphaFoldDB" id="A0AA91PYQ0"/>
<proteinExistence type="inferred from homology"/>
<dbReference type="EC" id="4.1.2.27" evidence="14"/>